<name>A0A316I1I2_9PSEU</name>
<reference evidence="1 2" key="1">
    <citation type="submission" date="2018-05" db="EMBL/GenBank/DDBJ databases">
        <title>Genomic Encyclopedia of Type Strains, Phase IV (KMG-IV): sequencing the most valuable type-strain genomes for metagenomic binning, comparative biology and taxonomic classification.</title>
        <authorList>
            <person name="Goeker M."/>
        </authorList>
    </citation>
    <scope>NUCLEOTIDE SEQUENCE [LARGE SCALE GENOMIC DNA]</scope>
    <source>
        <strain evidence="1 2">DSM 45480</strain>
    </source>
</reference>
<dbReference type="Proteomes" id="UP000246005">
    <property type="component" value="Unassembled WGS sequence"/>
</dbReference>
<sequence>MDFERELADHRYYAVFKGDSKALDQAAMLVRRPAGRREEEYVGHNTWVHTDKLYRLKSGRDWTDDHLEISEAEAVRLKHSIDASVAARWRHHVISADGTPFAVVLTAKNPESRARPQQISRYAYRGLEETDLLDRLPGEPTWRAEDTEPVVATEIMARIEQRWRDEAGLTGGYAVFREQTDVLDLDSACAVVPEPASDHEFAVRLHDHEAAQLTALIHLRNAKRRAEPVGDHLYFALFHNVEDAVDVRNAYSVIRSTVRSWPQKWETFLRPGEWLPTARPASERTLLPLGEADLTVVTDRLAAGHHRYLEVRCRGRGPVALLRLTGTTEESASDQGWEPSDVLTRLPGEQSWFVSELDEKTARHRFRPR</sequence>
<evidence type="ECO:0000313" key="1">
    <source>
        <dbReference type="EMBL" id="PWK87321.1"/>
    </source>
</evidence>
<dbReference type="AlphaFoldDB" id="A0A316I1I2"/>
<accession>A0A316I1I2</accession>
<comment type="caution">
    <text evidence="1">The sequence shown here is derived from an EMBL/GenBank/DDBJ whole genome shotgun (WGS) entry which is preliminary data.</text>
</comment>
<proteinExistence type="predicted"/>
<dbReference type="EMBL" id="QGHB01000004">
    <property type="protein sequence ID" value="PWK87321.1"/>
    <property type="molecule type" value="Genomic_DNA"/>
</dbReference>
<gene>
    <name evidence="1" type="ORF">C8D88_104482</name>
</gene>
<dbReference type="RefSeq" id="WP_109636903.1">
    <property type="nucleotide sequence ID" value="NZ_QGHB01000004.1"/>
</dbReference>
<protein>
    <submittedName>
        <fullName evidence="1">Uncharacterized protein</fullName>
    </submittedName>
</protein>
<evidence type="ECO:0000313" key="2">
    <source>
        <dbReference type="Proteomes" id="UP000246005"/>
    </source>
</evidence>
<organism evidence="1 2">
    <name type="scientific">Lentzea atacamensis</name>
    <dbReference type="NCBI Taxonomy" id="531938"/>
    <lineage>
        <taxon>Bacteria</taxon>
        <taxon>Bacillati</taxon>
        <taxon>Actinomycetota</taxon>
        <taxon>Actinomycetes</taxon>
        <taxon>Pseudonocardiales</taxon>
        <taxon>Pseudonocardiaceae</taxon>
        <taxon>Lentzea</taxon>
    </lineage>
</organism>